<evidence type="ECO:0000313" key="11">
    <source>
        <dbReference type="EMBL" id="QCN97044.1"/>
    </source>
</evidence>
<dbReference type="GO" id="GO:0043953">
    <property type="term" value="P:protein transport by the Tat complex"/>
    <property type="evidence" value="ECO:0007669"/>
    <property type="project" value="UniProtKB-UniRule"/>
</dbReference>
<dbReference type="NCBIfam" id="NF001940">
    <property type="entry name" value="PRK00720.1"/>
    <property type="match status" value="1"/>
</dbReference>
<keyword evidence="11" id="KW-0614">Plasmid</keyword>
<evidence type="ECO:0000256" key="4">
    <source>
        <dbReference type="ARBA" id="ARBA00022692"/>
    </source>
</evidence>
<dbReference type="PANTHER" id="PTHR42982:SF1">
    <property type="entry name" value="SEC-INDEPENDENT PROTEIN TRANSLOCASE PROTEIN TATA"/>
    <property type="match status" value="1"/>
</dbReference>
<dbReference type="PANTHER" id="PTHR42982">
    <property type="entry name" value="SEC-INDEPENDENT PROTEIN TRANSLOCASE PROTEIN TATA"/>
    <property type="match status" value="1"/>
</dbReference>
<evidence type="ECO:0000256" key="2">
    <source>
        <dbReference type="ARBA" id="ARBA00022448"/>
    </source>
</evidence>
<evidence type="ECO:0000256" key="6">
    <source>
        <dbReference type="ARBA" id="ARBA00022989"/>
    </source>
</evidence>
<evidence type="ECO:0000256" key="9">
    <source>
        <dbReference type="HAMAP-Rule" id="MF_00236"/>
    </source>
</evidence>
<accession>A0A4D8PI43</accession>
<evidence type="ECO:0000256" key="1">
    <source>
        <dbReference type="ARBA" id="ARBA00004162"/>
    </source>
</evidence>
<dbReference type="Proteomes" id="UP000298595">
    <property type="component" value="Plasmid p1"/>
</dbReference>
<evidence type="ECO:0000256" key="5">
    <source>
        <dbReference type="ARBA" id="ARBA00022927"/>
    </source>
</evidence>
<keyword evidence="3 9" id="KW-1003">Cell membrane</keyword>
<comment type="subunit">
    <text evidence="9">The Tat system comprises two distinct complexes: a TatABC complex, containing multiple copies of TatA, TatB and TatC subunits, and a separate TatA complex, containing only TatA subunits. Substrates initially bind to the TatABC complex, which probably triggers association of the separate TatA complex to form the active translocon.</text>
</comment>
<dbReference type="KEGG" id="aare:D3093_17255"/>
<reference evidence="11 12" key="1">
    <citation type="submission" date="2018-09" db="EMBL/GenBank/DDBJ databases">
        <title>Whole genome based analysis of evolution and adaptive divergence in Indian and Brazilian strains of Azospirillum brasilense.</title>
        <authorList>
            <person name="Singh C."/>
            <person name="Tripathi A.K."/>
        </authorList>
    </citation>
    <scope>NUCLEOTIDE SEQUENCE [LARGE SCALE GENOMIC DNA]</scope>
    <source>
        <strain evidence="11 12">MTCC4035</strain>
        <plasmid evidence="11 12">p1</plasmid>
    </source>
</reference>
<dbReference type="HAMAP" id="MF_00236">
    <property type="entry name" value="TatA_E"/>
    <property type="match status" value="1"/>
</dbReference>
<feature type="transmembrane region" description="Helical" evidence="9">
    <location>
        <begin position="6"/>
        <end position="25"/>
    </location>
</feature>
<dbReference type="RefSeq" id="WP_137116420.1">
    <property type="nucleotide sequence ID" value="NZ_CP032322.1"/>
</dbReference>
<dbReference type="NCBIfam" id="NF002402">
    <property type="entry name" value="PRK01470.1"/>
    <property type="match status" value="1"/>
</dbReference>
<evidence type="ECO:0000256" key="3">
    <source>
        <dbReference type="ARBA" id="ARBA00022475"/>
    </source>
</evidence>
<dbReference type="Pfam" id="PF02416">
    <property type="entry name" value="TatA_B_E"/>
    <property type="match status" value="1"/>
</dbReference>
<keyword evidence="8 9" id="KW-0472">Membrane</keyword>
<evidence type="ECO:0000256" key="10">
    <source>
        <dbReference type="SAM" id="MobiDB-lite"/>
    </source>
</evidence>
<keyword evidence="7 9" id="KW-0811">Translocation</keyword>
<sequence>MGFSSVWHWVIVLLIVLLLFGAGKLPKVMGDLAKGIKNFKAGLKDEEEGTAAGADSKVLNQPAQPVSSVHPVPPAPVSPAADPGVKKDETART</sequence>
<keyword evidence="4 9" id="KW-0812">Transmembrane</keyword>
<gene>
    <name evidence="9" type="primary">tatA</name>
    <name evidence="11" type="ORF">D3093_17255</name>
</gene>
<evidence type="ECO:0000313" key="12">
    <source>
        <dbReference type="Proteomes" id="UP000298595"/>
    </source>
</evidence>
<evidence type="ECO:0000256" key="8">
    <source>
        <dbReference type="ARBA" id="ARBA00023136"/>
    </source>
</evidence>
<dbReference type="GO" id="GO:0008320">
    <property type="term" value="F:protein transmembrane transporter activity"/>
    <property type="evidence" value="ECO:0007669"/>
    <property type="project" value="UniProtKB-UniRule"/>
</dbReference>
<keyword evidence="2 9" id="KW-0813">Transport</keyword>
<keyword evidence="5 9" id="KW-0653">Protein transport</keyword>
<dbReference type="GO" id="GO:0033281">
    <property type="term" value="C:TAT protein transport complex"/>
    <property type="evidence" value="ECO:0007669"/>
    <property type="project" value="UniProtKB-UniRule"/>
</dbReference>
<proteinExistence type="inferred from homology"/>
<feature type="region of interest" description="Disordered" evidence="10">
    <location>
        <begin position="47"/>
        <end position="93"/>
    </location>
</feature>
<protein>
    <recommendedName>
        <fullName evidence="9">Sec-independent protein translocase protein TatA</fullName>
    </recommendedName>
</protein>
<dbReference type="NCBIfam" id="TIGR01411">
    <property type="entry name" value="tatAE"/>
    <property type="match status" value="1"/>
</dbReference>
<dbReference type="InterPro" id="IPR006312">
    <property type="entry name" value="TatA/E"/>
</dbReference>
<dbReference type="InterPro" id="IPR003369">
    <property type="entry name" value="TatA/B/E"/>
</dbReference>
<comment type="subcellular location">
    <subcellularLocation>
        <location evidence="1 9">Cell membrane</location>
        <topology evidence="1 9">Single-pass membrane protein</topology>
    </subcellularLocation>
</comment>
<evidence type="ECO:0000256" key="7">
    <source>
        <dbReference type="ARBA" id="ARBA00023010"/>
    </source>
</evidence>
<organism evidence="11 12">
    <name type="scientific">Azospirillum argentinense</name>
    <dbReference type="NCBI Taxonomy" id="2970906"/>
    <lineage>
        <taxon>Bacteria</taxon>
        <taxon>Pseudomonadati</taxon>
        <taxon>Pseudomonadota</taxon>
        <taxon>Alphaproteobacteria</taxon>
        <taxon>Rhodospirillales</taxon>
        <taxon>Azospirillaceae</taxon>
        <taxon>Azospirillum</taxon>
    </lineage>
</organism>
<dbReference type="AlphaFoldDB" id="A0A4D8PI43"/>
<comment type="function">
    <text evidence="9">Part of the twin-arginine translocation (Tat) system that transports large folded proteins containing a characteristic twin-arginine motif in their signal peptide across membranes. TatA could form the protein-conducting channel of the Tat system.</text>
</comment>
<keyword evidence="6 9" id="KW-1133">Transmembrane helix</keyword>
<dbReference type="EMBL" id="CP032322">
    <property type="protein sequence ID" value="QCN97044.1"/>
    <property type="molecule type" value="Genomic_DNA"/>
</dbReference>
<geneLocation type="plasmid" evidence="11 12">
    <name>p1</name>
</geneLocation>
<feature type="compositionally biased region" description="Basic and acidic residues" evidence="10">
    <location>
        <begin position="84"/>
        <end position="93"/>
    </location>
</feature>
<comment type="similarity">
    <text evidence="9">Belongs to the TatA/E family.</text>
</comment>
<dbReference type="Gene3D" id="1.20.5.3310">
    <property type="match status" value="1"/>
</dbReference>
<name>A0A4D8PI43_9PROT</name>